<proteinExistence type="predicted"/>
<dbReference type="EMBL" id="VZQQ01000141">
    <property type="protein sequence ID" value="MBC8752724.1"/>
    <property type="molecule type" value="Genomic_DNA"/>
</dbReference>
<organism evidence="1 2">
    <name type="scientific">Paraburkholderia podalyriae</name>
    <dbReference type="NCBI Taxonomy" id="1938811"/>
    <lineage>
        <taxon>Bacteria</taxon>
        <taxon>Pseudomonadati</taxon>
        <taxon>Pseudomonadota</taxon>
        <taxon>Betaproteobacteria</taxon>
        <taxon>Burkholderiales</taxon>
        <taxon>Burkholderiaceae</taxon>
        <taxon>Paraburkholderia</taxon>
    </lineage>
</organism>
<protein>
    <submittedName>
        <fullName evidence="1">Uncharacterized protein</fullName>
    </submittedName>
</protein>
<keyword evidence="2" id="KW-1185">Reference proteome</keyword>
<reference evidence="1 2" key="1">
    <citation type="submission" date="2019-09" db="EMBL/GenBank/DDBJ databases">
        <title>Paraburkholderia podalyriae sp. nov., A South African Podalyria-associated rhizobium.</title>
        <authorList>
            <person name="Mavima L."/>
            <person name="Beukes C.W."/>
            <person name="Palmer M."/>
            <person name="De Meyer S.E."/>
            <person name="James E.K."/>
            <person name="Maluk M."/>
            <person name="Avontuur J.R."/>
            <person name="Chan W.Y."/>
            <person name="Venter S.N."/>
            <person name="Steenkamp E.T."/>
        </authorList>
    </citation>
    <scope>NUCLEOTIDE SEQUENCE [LARGE SCALE GENOMIC DNA]</scope>
    <source>
        <strain evidence="1 2">WC7.3b</strain>
    </source>
</reference>
<name>A0ABR7Q2D3_9BURK</name>
<gene>
    <name evidence="1" type="ORF">F6X42_42155</name>
</gene>
<dbReference type="Proteomes" id="UP000736373">
    <property type="component" value="Unassembled WGS sequence"/>
</dbReference>
<sequence>MPAPDDAARAARGYEAPVGEVETREFDCIPHQVTRIDESAKASCRRSRPCKINENMPIA</sequence>
<evidence type="ECO:0000313" key="2">
    <source>
        <dbReference type="Proteomes" id="UP000736373"/>
    </source>
</evidence>
<comment type="caution">
    <text evidence="1">The sequence shown here is derived from an EMBL/GenBank/DDBJ whole genome shotgun (WGS) entry which is preliminary data.</text>
</comment>
<evidence type="ECO:0000313" key="1">
    <source>
        <dbReference type="EMBL" id="MBC8752724.1"/>
    </source>
</evidence>
<accession>A0ABR7Q2D3</accession>